<dbReference type="EMBL" id="BMFA01000004">
    <property type="protein sequence ID" value="GGB43918.1"/>
    <property type="molecule type" value="Genomic_DNA"/>
</dbReference>
<dbReference type="SUPFAM" id="SSF55785">
    <property type="entry name" value="PYP-like sensor domain (PAS domain)"/>
    <property type="match status" value="5"/>
</dbReference>
<dbReference type="OrthoDB" id="9814202at2"/>
<dbReference type="SMART" id="SM00086">
    <property type="entry name" value="PAC"/>
    <property type="match status" value="3"/>
</dbReference>
<evidence type="ECO:0000259" key="1">
    <source>
        <dbReference type="PROSITE" id="PS50112"/>
    </source>
</evidence>
<dbReference type="InterPro" id="IPR000014">
    <property type="entry name" value="PAS"/>
</dbReference>
<dbReference type="InterPro" id="IPR000160">
    <property type="entry name" value="GGDEF_dom"/>
</dbReference>
<dbReference type="CDD" id="cd01948">
    <property type="entry name" value="EAL"/>
    <property type="match status" value="1"/>
</dbReference>
<evidence type="ECO:0000313" key="5">
    <source>
        <dbReference type="EMBL" id="GGB43918.1"/>
    </source>
</evidence>
<dbReference type="PROSITE" id="PS50883">
    <property type="entry name" value="EAL"/>
    <property type="match status" value="1"/>
</dbReference>
<dbReference type="SMART" id="SM00052">
    <property type="entry name" value="EAL"/>
    <property type="match status" value="1"/>
</dbReference>
<dbReference type="SMART" id="SM00267">
    <property type="entry name" value="GGDEF"/>
    <property type="match status" value="1"/>
</dbReference>
<dbReference type="Pfam" id="PF13426">
    <property type="entry name" value="PAS_9"/>
    <property type="match status" value="2"/>
</dbReference>
<dbReference type="InterPro" id="IPR035965">
    <property type="entry name" value="PAS-like_dom_sf"/>
</dbReference>
<feature type="domain" description="GGDEF" evidence="4">
    <location>
        <begin position="561"/>
        <end position="696"/>
    </location>
</feature>
<dbReference type="InterPro" id="IPR001610">
    <property type="entry name" value="PAC"/>
</dbReference>
<dbReference type="NCBIfam" id="TIGR00229">
    <property type="entry name" value="sensory_box"/>
    <property type="match status" value="2"/>
</dbReference>
<dbReference type="CDD" id="cd01949">
    <property type="entry name" value="GGDEF"/>
    <property type="match status" value="1"/>
</dbReference>
<dbReference type="InterPro" id="IPR043128">
    <property type="entry name" value="Rev_trsase/Diguanyl_cyclase"/>
</dbReference>
<evidence type="ECO:0008006" key="7">
    <source>
        <dbReference type="Google" id="ProtNLM"/>
    </source>
</evidence>
<feature type="domain" description="PAS" evidence="1">
    <location>
        <begin position="152"/>
        <end position="217"/>
    </location>
</feature>
<dbReference type="InterPro" id="IPR052155">
    <property type="entry name" value="Biofilm_reg_signaling"/>
</dbReference>
<evidence type="ECO:0000259" key="2">
    <source>
        <dbReference type="PROSITE" id="PS50113"/>
    </source>
</evidence>
<dbReference type="Pfam" id="PF00990">
    <property type="entry name" value="GGDEF"/>
    <property type="match status" value="1"/>
</dbReference>
<dbReference type="CDD" id="cd00130">
    <property type="entry name" value="PAS"/>
    <property type="match status" value="2"/>
</dbReference>
<dbReference type="Gene3D" id="3.20.20.450">
    <property type="entry name" value="EAL domain"/>
    <property type="match status" value="1"/>
</dbReference>
<feature type="domain" description="EAL" evidence="3">
    <location>
        <begin position="705"/>
        <end position="955"/>
    </location>
</feature>
<dbReference type="NCBIfam" id="TIGR00254">
    <property type="entry name" value="GGDEF"/>
    <property type="match status" value="1"/>
</dbReference>
<dbReference type="Pfam" id="PF12860">
    <property type="entry name" value="PAS_7"/>
    <property type="match status" value="1"/>
</dbReference>
<dbReference type="SUPFAM" id="SSF55073">
    <property type="entry name" value="Nucleotide cyclase"/>
    <property type="match status" value="1"/>
</dbReference>
<sequence>MALSNSHTPQTKRPDCCVGSGEILQRLEALLALSCDWLWETDAQHRLTDIIGKDGRVRCLFQSWIGRPFWQLAESCASTKHGRSRLKDDFELLRPLTGQVCRVTGKDGMALFFQINGEPRFDEDGNFLGYWGVAQDVTERERLSRRAMISDQIVRSTNAVVIVCDAAGVIDWVNPGFEQLTGYTLPEVRHRKPGDVLQCPETDRETIRQLGDAVRDGREIRTTILNQAKSGRKYWLDLEIKPVRSPDGDLIGFIAVQNDITELLESRRRLEIVIENMAAGIVLHGSDGNIVAANSEACRLLQMTEDQMKGREVLDPSWGLIYADGRSMGGHEMPSSIALSTGEKVENQMVGVRKPNGAVQWLRVNAQISGASATHDREVVASFVDVTEEENQKREREATRTLLKEVIETIPDGVAAFDETDRLILFNEAFRQYYLNSDVKLRTGMRFRDIIEKGLQAGFYADAGETDTEKRKWLDWRLHQHRNPQEVVVQKLTDGRWFQIRERVSSSGIKVGVRSEITALKQAEDDLRRIAETDPLTRAATRDIMLRSLAEVLHPEATSVSKAVFGIVDIDDFKAINDKYGHGGGDVILTETVKRLTEVVGLQCGGLVARLGGDEFAFLAHACGREGFLPEDFTALHGQLCQPVWVDGQQVSPRASLGVAHIPADGQTAGEILKNADLALYRAKGSGRNTWKTYDPKYRRCLERRQILREALQQDIKDKRIGVAFQPQVETGTRKLVGFEALARWSHGGTAVSPEEFVAIAEEMGAGCALGAVVIERACEEYGALIKSGVNPGHLALNLATSQLSDPGFSDWIDALLARFPEIRGRLEFEITETVLLDQKSDEITRNVRWLHAAGIGLSLDDFGTGYGSLKHLWRLPISKLKIDKSFIRDIGTDANVDTIVQTMIVLAHGLNLEVVAEGVETEAQLEFLLDIGCDSVQGYLISKPMTLTHYFEYS</sequence>
<proteinExistence type="predicted"/>
<dbReference type="PROSITE" id="PS50112">
    <property type="entry name" value="PAS"/>
    <property type="match status" value="2"/>
</dbReference>
<comment type="caution">
    <text evidence="5">The sequence shown here is derived from an EMBL/GenBank/DDBJ whole genome shotgun (WGS) entry which is preliminary data.</text>
</comment>
<protein>
    <recommendedName>
        <fullName evidence="7">PAS domain S-box-containing protein/diguanylate cyclase (GGDEF)-like protein</fullName>
    </recommendedName>
</protein>
<dbReference type="Proteomes" id="UP000605148">
    <property type="component" value="Unassembled WGS sequence"/>
</dbReference>
<dbReference type="RefSeq" id="WP_150495779.1">
    <property type="nucleotide sequence ID" value="NZ_BMFA01000004.1"/>
</dbReference>
<feature type="domain" description="PAS" evidence="1">
    <location>
        <begin position="266"/>
        <end position="314"/>
    </location>
</feature>
<dbReference type="InterPro" id="IPR029787">
    <property type="entry name" value="Nucleotide_cyclase"/>
</dbReference>
<evidence type="ECO:0000259" key="3">
    <source>
        <dbReference type="PROSITE" id="PS50883"/>
    </source>
</evidence>
<dbReference type="InterPro" id="IPR035919">
    <property type="entry name" value="EAL_sf"/>
</dbReference>
<dbReference type="PANTHER" id="PTHR44757">
    <property type="entry name" value="DIGUANYLATE CYCLASE DGCP"/>
    <property type="match status" value="1"/>
</dbReference>
<dbReference type="PROSITE" id="PS50887">
    <property type="entry name" value="GGDEF"/>
    <property type="match status" value="1"/>
</dbReference>
<accession>A0A916TJ32</accession>
<dbReference type="PROSITE" id="PS50113">
    <property type="entry name" value="PAC"/>
    <property type="match status" value="2"/>
</dbReference>
<dbReference type="SMART" id="SM00091">
    <property type="entry name" value="PAS"/>
    <property type="match status" value="3"/>
</dbReference>
<dbReference type="SUPFAM" id="SSF141868">
    <property type="entry name" value="EAL domain-like"/>
    <property type="match status" value="1"/>
</dbReference>
<feature type="domain" description="PAC" evidence="2">
    <location>
        <begin position="218"/>
        <end position="272"/>
    </location>
</feature>
<dbReference type="Pfam" id="PF00563">
    <property type="entry name" value="EAL"/>
    <property type="match status" value="1"/>
</dbReference>
<organism evidence="5 6">
    <name type="scientific">Roseibium aquae</name>
    <dbReference type="NCBI Taxonomy" id="1323746"/>
    <lineage>
        <taxon>Bacteria</taxon>
        <taxon>Pseudomonadati</taxon>
        <taxon>Pseudomonadota</taxon>
        <taxon>Alphaproteobacteria</taxon>
        <taxon>Hyphomicrobiales</taxon>
        <taxon>Stappiaceae</taxon>
        <taxon>Roseibium</taxon>
    </lineage>
</organism>
<feature type="domain" description="PAC" evidence="2">
    <location>
        <begin position="94"/>
        <end position="149"/>
    </location>
</feature>
<dbReference type="Gene3D" id="3.30.450.20">
    <property type="entry name" value="PAS domain"/>
    <property type="match status" value="4"/>
</dbReference>
<reference evidence="5" key="1">
    <citation type="journal article" date="2014" name="Int. J. Syst. Evol. Microbiol.">
        <title>Complete genome sequence of Corynebacterium casei LMG S-19264T (=DSM 44701T), isolated from a smear-ripened cheese.</title>
        <authorList>
            <consortium name="US DOE Joint Genome Institute (JGI-PGF)"/>
            <person name="Walter F."/>
            <person name="Albersmeier A."/>
            <person name="Kalinowski J."/>
            <person name="Ruckert C."/>
        </authorList>
    </citation>
    <scope>NUCLEOTIDE SEQUENCE</scope>
    <source>
        <strain evidence="5">CGMCC 1.12426</strain>
    </source>
</reference>
<dbReference type="AlphaFoldDB" id="A0A916TJ32"/>
<keyword evidence="6" id="KW-1185">Reference proteome</keyword>
<gene>
    <name evidence="5" type="ORF">GCM10011316_14860</name>
</gene>
<reference evidence="5" key="2">
    <citation type="submission" date="2020-09" db="EMBL/GenBank/DDBJ databases">
        <authorList>
            <person name="Sun Q."/>
            <person name="Zhou Y."/>
        </authorList>
    </citation>
    <scope>NUCLEOTIDE SEQUENCE</scope>
    <source>
        <strain evidence="5">CGMCC 1.12426</strain>
    </source>
</reference>
<dbReference type="PANTHER" id="PTHR44757:SF2">
    <property type="entry name" value="BIOFILM ARCHITECTURE MAINTENANCE PROTEIN MBAA"/>
    <property type="match status" value="1"/>
</dbReference>
<dbReference type="Gene3D" id="3.30.70.270">
    <property type="match status" value="1"/>
</dbReference>
<evidence type="ECO:0000313" key="6">
    <source>
        <dbReference type="Proteomes" id="UP000605148"/>
    </source>
</evidence>
<dbReference type="InterPro" id="IPR001633">
    <property type="entry name" value="EAL_dom"/>
</dbReference>
<name>A0A916TJ32_9HYPH</name>
<evidence type="ECO:0000259" key="4">
    <source>
        <dbReference type="PROSITE" id="PS50887"/>
    </source>
</evidence>
<dbReference type="GO" id="GO:0006355">
    <property type="term" value="P:regulation of DNA-templated transcription"/>
    <property type="evidence" value="ECO:0007669"/>
    <property type="project" value="InterPro"/>
</dbReference>
<dbReference type="InterPro" id="IPR000700">
    <property type="entry name" value="PAS-assoc_C"/>
</dbReference>